<gene>
    <name evidence="6" type="ORF">BXY57_0895</name>
</gene>
<reference evidence="6 7" key="1">
    <citation type="submission" date="2017-11" db="EMBL/GenBank/DDBJ databases">
        <title>Genomic Encyclopedia of Archaeal and Bacterial Type Strains, Phase II (KMG-II): From Individual Species to Whole Genera.</title>
        <authorList>
            <person name="Goeker M."/>
        </authorList>
    </citation>
    <scope>NUCLEOTIDE SEQUENCE [LARGE SCALE GENOMIC DNA]</scope>
    <source>
        <strain evidence="6 7">DSM 27268</strain>
    </source>
</reference>
<evidence type="ECO:0000313" key="6">
    <source>
        <dbReference type="EMBL" id="PJJ75322.1"/>
    </source>
</evidence>
<dbReference type="RefSeq" id="WP_100315320.1">
    <property type="nucleotide sequence ID" value="NZ_PGFG01000001.1"/>
</dbReference>
<protein>
    <recommendedName>
        <fullName evidence="8">DUF4870 domain-containing protein</fullName>
    </recommendedName>
</protein>
<feature type="transmembrane region" description="Helical" evidence="5">
    <location>
        <begin position="59"/>
        <end position="81"/>
    </location>
</feature>
<keyword evidence="7" id="KW-1185">Reference proteome</keyword>
<feature type="transmembrane region" description="Helical" evidence="5">
    <location>
        <begin position="102"/>
        <end position="125"/>
    </location>
</feature>
<dbReference type="EMBL" id="PGFG01000001">
    <property type="protein sequence ID" value="PJJ75322.1"/>
    <property type="molecule type" value="Genomic_DNA"/>
</dbReference>
<dbReference type="OrthoDB" id="9808930at2"/>
<evidence type="ECO:0000256" key="3">
    <source>
        <dbReference type="ARBA" id="ARBA00022989"/>
    </source>
</evidence>
<keyword evidence="4 5" id="KW-0472">Membrane</keyword>
<evidence type="ECO:0000313" key="7">
    <source>
        <dbReference type="Proteomes" id="UP000230000"/>
    </source>
</evidence>
<evidence type="ECO:0000256" key="4">
    <source>
        <dbReference type="ARBA" id="ARBA00023136"/>
    </source>
</evidence>
<feature type="transmembrane region" description="Helical" evidence="5">
    <location>
        <begin position="12"/>
        <end position="39"/>
    </location>
</feature>
<dbReference type="AlphaFoldDB" id="A0A2M9CTS4"/>
<evidence type="ECO:0000256" key="1">
    <source>
        <dbReference type="ARBA" id="ARBA00004141"/>
    </source>
</evidence>
<evidence type="ECO:0000256" key="2">
    <source>
        <dbReference type="ARBA" id="ARBA00022692"/>
    </source>
</evidence>
<dbReference type="Proteomes" id="UP000230000">
    <property type="component" value="Unassembled WGS sequence"/>
</dbReference>
<organism evidence="6 7">
    <name type="scientific">Thermoflavifilum aggregans</name>
    <dbReference type="NCBI Taxonomy" id="454188"/>
    <lineage>
        <taxon>Bacteria</taxon>
        <taxon>Pseudomonadati</taxon>
        <taxon>Bacteroidota</taxon>
        <taxon>Chitinophagia</taxon>
        <taxon>Chitinophagales</taxon>
        <taxon>Chitinophagaceae</taxon>
        <taxon>Thermoflavifilum</taxon>
    </lineage>
</organism>
<evidence type="ECO:0008006" key="8">
    <source>
        <dbReference type="Google" id="ProtNLM"/>
    </source>
</evidence>
<comment type="caution">
    <text evidence="6">The sequence shown here is derived from an EMBL/GenBank/DDBJ whole genome shotgun (WGS) entry which is preliminary data.</text>
</comment>
<keyword evidence="2 5" id="KW-0812">Transmembrane</keyword>
<comment type="subcellular location">
    <subcellularLocation>
        <location evidence="1">Membrane</location>
        <topology evidence="1">Multi-pass membrane protein</topology>
    </subcellularLocation>
</comment>
<keyword evidence="3 5" id="KW-1133">Transmembrane helix</keyword>
<evidence type="ECO:0000256" key="5">
    <source>
        <dbReference type="SAM" id="Phobius"/>
    </source>
</evidence>
<sequence>MDARQIHTRAAIVHLGGLIGWVIPFSFANLIGVLVLWLLLRKDDPFIDDQGKEAVNFQILVSLIFLVLGILGGALIMRHLIDFTWRNDFLPGRWYWWRMADMGIWGILWKLASLFNFIFCVIAAIRAGQGIAYRYPLSVRIVR</sequence>
<dbReference type="InterPro" id="IPR019109">
    <property type="entry name" value="MamF_MmsF"/>
</dbReference>
<name>A0A2M9CTS4_9BACT</name>
<dbReference type="Pfam" id="PF09685">
    <property type="entry name" value="MamF_MmsF"/>
    <property type="match status" value="1"/>
</dbReference>
<proteinExistence type="predicted"/>
<accession>A0A2M9CTS4</accession>